<organism evidence="1 2">
    <name type="scientific">Nocardiopsis ansamitocini</name>
    <dbReference type="NCBI Taxonomy" id="1670832"/>
    <lineage>
        <taxon>Bacteria</taxon>
        <taxon>Bacillati</taxon>
        <taxon>Actinomycetota</taxon>
        <taxon>Actinomycetes</taxon>
        <taxon>Streptosporangiales</taxon>
        <taxon>Nocardiopsidaceae</taxon>
        <taxon>Nocardiopsis</taxon>
    </lineage>
</organism>
<dbReference type="AlphaFoldDB" id="A0A9W6UFX1"/>
<sequence length="237" mass="24684">MTDHRTALRADVEPPLLDVPGPRVVHIVDYLRDAPAVTPPDPAVITAVPGFLRRCVGYLATDLGIGQFVDIGSGVPAAEGVHGVARTHDPDSRVVYVDTGAAASVGSRTAVHVDGPVTLHVKRLDAAGIAGQLGLRGLLDLTSPLGVVLNADALPGDNAVGALVRGLYEILAPGSHLVICRRPPNDADPHARQRAATLFEPFDLLEPGTADIAWWPYPDDEVAATGTGVLAGVARRP</sequence>
<gene>
    <name evidence="1" type="ORF">Nans01_03720</name>
</gene>
<reference evidence="1" key="1">
    <citation type="submission" date="2023-02" db="EMBL/GenBank/DDBJ databases">
        <title>Nocardiopsis ansamitocini NBRC 112285.</title>
        <authorList>
            <person name="Ichikawa N."/>
            <person name="Sato H."/>
            <person name="Tonouchi N."/>
        </authorList>
    </citation>
    <scope>NUCLEOTIDE SEQUENCE</scope>
    <source>
        <strain evidence="1">NBRC 112285</strain>
    </source>
</reference>
<dbReference type="InterPro" id="IPR006764">
    <property type="entry name" value="SAM_dep_MeTrfase_SAV2177_type"/>
</dbReference>
<evidence type="ECO:0008006" key="3">
    <source>
        <dbReference type="Google" id="ProtNLM"/>
    </source>
</evidence>
<dbReference type="EMBL" id="BSQG01000001">
    <property type="protein sequence ID" value="GLU46021.1"/>
    <property type="molecule type" value="Genomic_DNA"/>
</dbReference>
<accession>A0A9W6UFX1</accession>
<evidence type="ECO:0000313" key="2">
    <source>
        <dbReference type="Proteomes" id="UP001165092"/>
    </source>
</evidence>
<name>A0A9W6UFX1_9ACTN</name>
<protein>
    <recommendedName>
        <fullName evidence="3">S-adenosyl methyltransferase</fullName>
    </recommendedName>
</protein>
<proteinExistence type="predicted"/>
<dbReference type="Gene3D" id="3.40.50.150">
    <property type="entry name" value="Vaccinia Virus protein VP39"/>
    <property type="match status" value="1"/>
</dbReference>
<evidence type="ECO:0000313" key="1">
    <source>
        <dbReference type="EMBL" id="GLU46021.1"/>
    </source>
</evidence>
<dbReference type="SUPFAM" id="SSF53335">
    <property type="entry name" value="S-adenosyl-L-methionine-dependent methyltransferases"/>
    <property type="match status" value="1"/>
</dbReference>
<dbReference type="RefSeq" id="WP_285756887.1">
    <property type="nucleotide sequence ID" value="NZ_BSQG01000001.1"/>
</dbReference>
<dbReference type="Pfam" id="PF04672">
    <property type="entry name" value="Methyltransf_19"/>
    <property type="match status" value="1"/>
</dbReference>
<dbReference type="InterPro" id="IPR029063">
    <property type="entry name" value="SAM-dependent_MTases_sf"/>
</dbReference>
<comment type="caution">
    <text evidence="1">The sequence shown here is derived from an EMBL/GenBank/DDBJ whole genome shotgun (WGS) entry which is preliminary data.</text>
</comment>
<dbReference type="Proteomes" id="UP001165092">
    <property type="component" value="Unassembled WGS sequence"/>
</dbReference>
<keyword evidence="2" id="KW-1185">Reference proteome</keyword>